<proteinExistence type="predicted"/>
<dbReference type="EMBL" id="VTEQ01000001">
    <property type="protein sequence ID" value="TYS56105.1"/>
    <property type="molecule type" value="Genomic_DNA"/>
</dbReference>
<keyword evidence="2" id="KW-1003">Cell membrane</keyword>
<evidence type="ECO:0000256" key="1">
    <source>
        <dbReference type="ARBA" id="ARBA00004651"/>
    </source>
</evidence>
<dbReference type="InterPro" id="IPR005538">
    <property type="entry name" value="LrgA/CidA"/>
</dbReference>
<organism evidence="7 8">
    <name type="scientific">Rossellomorea marisflavi</name>
    <dbReference type="NCBI Taxonomy" id="189381"/>
    <lineage>
        <taxon>Bacteria</taxon>
        <taxon>Bacillati</taxon>
        <taxon>Bacillota</taxon>
        <taxon>Bacilli</taxon>
        <taxon>Bacillales</taxon>
        <taxon>Bacillaceae</taxon>
        <taxon>Rossellomorea</taxon>
    </lineage>
</organism>
<feature type="transmembrane region" description="Helical" evidence="6">
    <location>
        <begin position="95"/>
        <end position="114"/>
    </location>
</feature>
<gene>
    <name evidence="7" type="ORF">FZC83_00590</name>
</gene>
<evidence type="ECO:0000256" key="6">
    <source>
        <dbReference type="SAM" id="Phobius"/>
    </source>
</evidence>
<keyword evidence="3 6" id="KW-0812">Transmembrane</keyword>
<accession>A0A5D4RXI8</accession>
<keyword evidence="4 6" id="KW-1133">Transmembrane helix</keyword>
<evidence type="ECO:0000256" key="5">
    <source>
        <dbReference type="ARBA" id="ARBA00023136"/>
    </source>
</evidence>
<comment type="subcellular location">
    <subcellularLocation>
        <location evidence="1">Cell membrane</location>
        <topology evidence="1">Multi-pass membrane protein</topology>
    </subcellularLocation>
</comment>
<evidence type="ECO:0000256" key="3">
    <source>
        <dbReference type="ARBA" id="ARBA00022692"/>
    </source>
</evidence>
<evidence type="ECO:0000313" key="8">
    <source>
        <dbReference type="Proteomes" id="UP000322997"/>
    </source>
</evidence>
<dbReference type="AlphaFoldDB" id="A0A5D4RXI8"/>
<feature type="transmembrane region" description="Helical" evidence="6">
    <location>
        <begin position="62"/>
        <end position="83"/>
    </location>
</feature>
<dbReference type="GO" id="GO:0005886">
    <property type="term" value="C:plasma membrane"/>
    <property type="evidence" value="ECO:0007669"/>
    <property type="project" value="UniProtKB-SubCell"/>
</dbReference>
<dbReference type="PANTHER" id="PTHR33931">
    <property type="entry name" value="HOLIN-LIKE PROTEIN CIDA-RELATED"/>
    <property type="match status" value="1"/>
</dbReference>
<evidence type="ECO:0000256" key="4">
    <source>
        <dbReference type="ARBA" id="ARBA00022989"/>
    </source>
</evidence>
<sequence>MIQKPRGVTLGFFLPKPPPGYVKIFLLIQEGSFMHFLRVASQILGLIVLFETGKWLSATLHLPIPGGILGMGILFLLLSTGVVHDQLLAEGASILLKYLSFLFLPLSVSAIVLIPFMDLYGWKILLVLITSSFIGFVATAIPAMHVVRKGSASHDDDR</sequence>
<protein>
    <submittedName>
        <fullName evidence="7">CidA/LrgA family protein</fullName>
    </submittedName>
</protein>
<feature type="transmembrane region" description="Helical" evidence="6">
    <location>
        <begin position="120"/>
        <end position="141"/>
    </location>
</feature>
<evidence type="ECO:0000256" key="2">
    <source>
        <dbReference type="ARBA" id="ARBA00022475"/>
    </source>
</evidence>
<name>A0A5D4RXI8_9BACI</name>
<reference evidence="7 8" key="1">
    <citation type="submission" date="2019-08" db="EMBL/GenBank/DDBJ databases">
        <title>Bacillus genomes from the desert of Cuatro Cienegas, Coahuila.</title>
        <authorList>
            <person name="Olmedo-Alvarez G."/>
        </authorList>
    </citation>
    <scope>NUCLEOTIDE SEQUENCE [LARGE SCALE GENOMIC DNA]</scope>
    <source>
        <strain evidence="7 8">CH108_3D</strain>
    </source>
</reference>
<dbReference type="PANTHER" id="PTHR33931:SF2">
    <property type="entry name" value="HOLIN-LIKE PROTEIN CIDA"/>
    <property type="match status" value="1"/>
</dbReference>
<keyword evidence="5 6" id="KW-0472">Membrane</keyword>
<evidence type="ECO:0000313" key="7">
    <source>
        <dbReference type="EMBL" id="TYS56105.1"/>
    </source>
</evidence>
<dbReference type="Pfam" id="PF03788">
    <property type="entry name" value="LrgA"/>
    <property type="match status" value="1"/>
</dbReference>
<comment type="caution">
    <text evidence="7">The sequence shown here is derived from an EMBL/GenBank/DDBJ whole genome shotgun (WGS) entry which is preliminary data.</text>
</comment>
<dbReference type="Proteomes" id="UP000322997">
    <property type="component" value="Unassembled WGS sequence"/>
</dbReference>